<dbReference type="PROSITE" id="PS50231">
    <property type="entry name" value="RICIN_B_LECTIN"/>
    <property type="match status" value="1"/>
</dbReference>
<evidence type="ECO:0000259" key="1">
    <source>
        <dbReference type="Pfam" id="PF00652"/>
    </source>
</evidence>
<dbReference type="InterPro" id="IPR011013">
    <property type="entry name" value="Gal_mutarotase_sf_dom"/>
</dbReference>
<dbReference type="InterPro" id="IPR051816">
    <property type="entry name" value="Glycosyl_Hydrolase_31"/>
</dbReference>
<accession>F2UTM2</accession>
<feature type="domain" description="Glycoside hydrolase family 31 N-terminal" evidence="2">
    <location>
        <begin position="125"/>
        <end position="284"/>
    </location>
</feature>
<reference evidence="3" key="1">
    <citation type="submission" date="2009-08" db="EMBL/GenBank/DDBJ databases">
        <title>Annotation of Salpingoeca rosetta.</title>
        <authorList>
            <consortium name="The Broad Institute Genome Sequencing Platform"/>
            <person name="Russ C."/>
            <person name="Cuomo C."/>
            <person name="Burger G."/>
            <person name="Gray M.W."/>
            <person name="Holland P.W.H."/>
            <person name="King N."/>
            <person name="Lang F.B.F."/>
            <person name="Roger A.J."/>
            <person name="Ruiz-Trillo I."/>
            <person name="Young S.K."/>
            <person name="Zeng Q."/>
            <person name="Gargeya S."/>
            <person name="Alvarado L."/>
            <person name="Berlin A."/>
            <person name="Chapman S.B."/>
            <person name="Chen Z."/>
            <person name="Freedman E."/>
            <person name="Gellesch M."/>
            <person name="Goldberg J."/>
            <person name="Griggs A."/>
            <person name="Gujja S."/>
            <person name="Heilman E."/>
            <person name="Heiman D."/>
            <person name="Howarth C."/>
            <person name="Mehta T."/>
            <person name="Neiman D."/>
            <person name="Pearson M."/>
            <person name="Roberts A."/>
            <person name="Saif S."/>
            <person name="Shea T."/>
            <person name="Shenoy N."/>
            <person name="Sisk P."/>
            <person name="Stolte C."/>
            <person name="Sykes S."/>
            <person name="White J."/>
            <person name="Yandava C."/>
            <person name="Haas B."/>
            <person name="Nusbaum C."/>
            <person name="Birren B."/>
        </authorList>
    </citation>
    <scope>NUCLEOTIDE SEQUENCE [LARGE SCALE GENOMIC DNA]</scope>
    <source>
        <strain evidence="3">ATCC 50818</strain>
    </source>
</reference>
<dbReference type="InterPro" id="IPR025887">
    <property type="entry name" value="Glyco_hydro_31_N_dom"/>
</dbReference>
<dbReference type="KEGG" id="sre:PTSG_13219"/>
<dbReference type="OrthoDB" id="1334205at2759"/>
<proteinExistence type="predicted"/>
<dbReference type="GO" id="GO:0005975">
    <property type="term" value="P:carbohydrate metabolic process"/>
    <property type="evidence" value="ECO:0007669"/>
    <property type="project" value="InterPro"/>
</dbReference>
<dbReference type="Proteomes" id="UP000007799">
    <property type="component" value="Unassembled WGS sequence"/>
</dbReference>
<feature type="non-terminal residue" evidence="3">
    <location>
        <position position="407"/>
    </location>
</feature>
<evidence type="ECO:0000313" key="4">
    <source>
        <dbReference type="Proteomes" id="UP000007799"/>
    </source>
</evidence>
<dbReference type="EMBL" id="GL833068">
    <property type="protein sequence ID" value="EGD73371.1"/>
    <property type="molecule type" value="Genomic_DNA"/>
</dbReference>
<sequence>AVSQVDPQSGTPSLELRPCNGSSAQTFWYNATSQQIVHPASDKCVDLDQQDQLVELYTCNSPVSSNQQWNFTAHGKDTIYIQPAATNTSCLTSCVGIQPGNVGRVNKVTRQKNVVYITTNTTATINVTLYAADVFRISAGTVRPFDDSIGSQIVASTTFDSTATPKYSDNDTTITFSTSKVIITINKNPILFTVLNATSGAVLFAEREPLLWNTTSTRQSLLRGAREHFYGGGMQNGYFSHRGAEVLIQEGGGWKNGGRPNPVPFYMSTNGYGVLRNTYAPGQYNFLDNATYSHDEAQFDGFYVVGGLKRILDLYTQATGRPFLPPIWGLTLGDSDCYNQKNRTTTDIIAVAKNYSAYDIPGGWMIPNDGYGCGYTRLAYVISQLHDLGKYTALWTSTGLANATWEI</sequence>
<feature type="domain" description="Ricin B lectin" evidence="1">
    <location>
        <begin position="12"/>
        <end position="94"/>
    </location>
</feature>
<dbReference type="Pfam" id="PF00652">
    <property type="entry name" value="Ricin_B_lectin"/>
    <property type="match status" value="1"/>
</dbReference>
<dbReference type="AlphaFoldDB" id="F2UTM2"/>
<feature type="non-terminal residue" evidence="3">
    <location>
        <position position="1"/>
    </location>
</feature>
<dbReference type="InterPro" id="IPR000772">
    <property type="entry name" value="Ricin_B_lectin"/>
</dbReference>
<dbReference type="Gene3D" id="2.60.40.1760">
    <property type="entry name" value="glycosyl hydrolase (family 31)"/>
    <property type="match status" value="1"/>
</dbReference>
<dbReference type="Gene3D" id="2.80.10.50">
    <property type="match status" value="1"/>
</dbReference>
<name>F2UTM2_SALR5</name>
<organism evidence="4">
    <name type="scientific">Salpingoeca rosetta (strain ATCC 50818 / BSB-021)</name>
    <dbReference type="NCBI Taxonomy" id="946362"/>
    <lineage>
        <taxon>Eukaryota</taxon>
        <taxon>Choanoflagellata</taxon>
        <taxon>Craspedida</taxon>
        <taxon>Salpingoecidae</taxon>
        <taxon>Salpingoeca</taxon>
    </lineage>
</organism>
<evidence type="ECO:0000313" key="3">
    <source>
        <dbReference type="EMBL" id="EGD73371.1"/>
    </source>
</evidence>
<dbReference type="InParanoid" id="F2UTM2"/>
<protein>
    <submittedName>
        <fullName evidence="3">Uncharacterized protein</fullName>
    </submittedName>
</protein>
<evidence type="ECO:0000259" key="2">
    <source>
        <dbReference type="Pfam" id="PF13802"/>
    </source>
</evidence>
<gene>
    <name evidence="3" type="ORF">PTSG_13219</name>
</gene>
<dbReference type="RefSeq" id="XP_004987482.1">
    <property type="nucleotide sequence ID" value="XM_004987425.1"/>
</dbReference>
<dbReference type="SUPFAM" id="SSF50370">
    <property type="entry name" value="Ricin B-like lectins"/>
    <property type="match status" value="1"/>
</dbReference>
<dbReference type="GO" id="GO:0003824">
    <property type="term" value="F:catalytic activity"/>
    <property type="evidence" value="ECO:0007669"/>
    <property type="project" value="InterPro"/>
</dbReference>
<dbReference type="GO" id="GO:0030246">
    <property type="term" value="F:carbohydrate binding"/>
    <property type="evidence" value="ECO:0007669"/>
    <property type="project" value="InterPro"/>
</dbReference>
<dbReference type="InterPro" id="IPR035992">
    <property type="entry name" value="Ricin_B-like_lectins"/>
</dbReference>
<dbReference type="CDD" id="cd14752">
    <property type="entry name" value="GH31_N"/>
    <property type="match status" value="1"/>
</dbReference>
<dbReference type="Pfam" id="PF13802">
    <property type="entry name" value="Gal_mutarotas_2"/>
    <property type="match status" value="1"/>
</dbReference>
<keyword evidence="4" id="KW-1185">Reference proteome</keyword>
<dbReference type="PANTHER" id="PTHR43863:SF2">
    <property type="entry name" value="MALTASE-GLUCOAMYLASE"/>
    <property type="match status" value="1"/>
</dbReference>
<dbReference type="GeneID" id="16068001"/>
<dbReference type="SUPFAM" id="SSF74650">
    <property type="entry name" value="Galactose mutarotase-like"/>
    <property type="match status" value="1"/>
</dbReference>
<dbReference type="PANTHER" id="PTHR43863">
    <property type="entry name" value="HYDROLASE, PUTATIVE (AFU_ORTHOLOGUE AFUA_1G03140)-RELATED"/>
    <property type="match status" value="1"/>
</dbReference>
<dbReference type="Gene3D" id="3.20.20.80">
    <property type="entry name" value="Glycosidases"/>
    <property type="match status" value="1"/>
</dbReference>